<dbReference type="InterPro" id="IPR003661">
    <property type="entry name" value="HisK_dim/P_dom"/>
</dbReference>
<keyword evidence="8" id="KW-0067">ATP-binding</keyword>
<protein>
    <recommendedName>
        <fullName evidence="3">histidine kinase</fullName>
        <ecNumber evidence="3">2.7.13.3</ecNumber>
    </recommendedName>
</protein>
<evidence type="ECO:0000256" key="9">
    <source>
        <dbReference type="ARBA" id="ARBA00023012"/>
    </source>
</evidence>
<dbReference type="Pfam" id="PF00672">
    <property type="entry name" value="HAMP"/>
    <property type="match status" value="1"/>
</dbReference>
<dbReference type="EC" id="2.7.13.3" evidence="3"/>
<dbReference type="PRINTS" id="PR00344">
    <property type="entry name" value="BCTRLSENSOR"/>
</dbReference>
<dbReference type="GO" id="GO:0016020">
    <property type="term" value="C:membrane"/>
    <property type="evidence" value="ECO:0007669"/>
    <property type="project" value="UniProtKB-SubCell"/>
</dbReference>
<keyword evidence="7" id="KW-0418">Kinase</keyword>
<evidence type="ECO:0000259" key="12">
    <source>
        <dbReference type="PROSITE" id="PS50885"/>
    </source>
</evidence>
<name>A0A2J6WP32_9BACT</name>
<dbReference type="Gene3D" id="1.10.287.130">
    <property type="match status" value="1"/>
</dbReference>
<dbReference type="SMART" id="SM00388">
    <property type="entry name" value="HisKA"/>
    <property type="match status" value="1"/>
</dbReference>
<dbReference type="Gene3D" id="6.10.340.10">
    <property type="match status" value="1"/>
</dbReference>
<dbReference type="SUPFAM" id="SSF47384">
    <property type="entry name" value="Homodimeric domain of signal transducing histidine kinase"/>
    <property type="match status" value="1"/>
</dbReference>
<evidence type="ECO:0000256" key="3">
    <source>
        <dbReference type="ARBA" id="ARBA00012438"/>
    </source>
</evidence>
<reference evidence="13 14" key="1">
    <citation type="submission" date="2018-01" db="EMBL/GenBank/DDBJ databases">
        <title>Metagenomic assembled genomes from two thermal pools in the Uzon Caldera, Kamchatka, Russia.</title>
        <authorList>
            <person name="Wilkins L."/>
            <person name="Ettinger C."/>
        </authorList>
    </citation>
    <scope>NUCLEOTIDE SEQUENCE [LARGE SCALE GENOMIC DNA]</scope>
    <source>
        <strain evidence="13">ZAV-04</strain>
    </source>
</reference>
<dbReference type="Pfam" id="PF00512">
    <property type="entry name" value="HisKA"/>
    <property type="match status" value="1"/>
</dbReference>
<accession>A0A2J6WP32</accession>
<comment type="subcellular location">
    <subcellularLocation>
        <location evidence="2">Membrane</location>
    </subcellularLocation>
</comment>
<evidence type="ECO:0000256" key="5">
    <source>
        <dbReference type="ARBA" id="ARBA00022679"/>
    </source>
</evidence>
<evidence type="ECO:0000259" key="11">
    <source>
        <dbReference type="PROSITE" id="PS50109"/>
    </source>
</evidence>
<dbReference type="InterPro" id="IPR003594">
    <property type="entry name" value="HATPase_dom"/>
</dbReference>
<dbReference type="Pfam" id="PF02518">
    <property type="entry name" value="HATPase_c"/>
    <property type="match status" value="1"/>
</dbReference>
<dbReference type="PANTHER" id="PTHR43065:SF46">
    <property type="entry name" value="C4-DICARBOXYLATE TRANSPORT SENSOR PROTEIN DCTB"/>
    <property type="match status" value="1"/>
</dbReference>
<evidence type="ECO:0000256" key="10">
    <source>
        <dbReference type="SAM" id="Phobius"/>
    </source>
</evidence>
<dbReference type="CDD" id="cd06225">
    <property type="entry name" value="HAMP"/>
    <property type="match status" value="1"/>
</dbReference>
<feature type="transmembrane region" description="Helical" evidence="10">
    <location>
        <begin position="161"/>
        <end position="184"/>
    </location>
</feature>
<keyword evidence="10" id="KW-1133">Transmembrane helix</keyword>
<dbReference type="PROSITE" id="PS50885">
    <property type="entry name" value="HAMP"/>
    <property type="match status" value="1"/>
</dbReference>
<keyword evidence="9" id="KW-0902">Two-component regulatory system</keyword>
<organism evidence="13 14">
    <name type="scientific">Thermodesulfovibrio aggregans</name>
    <dbReference type="NCBI Taxonomy" id="86166"/>
    <lineage>
        <taxon>Bacteria</taxon>
        <taxon>Pseudomonadati</taxon>
        <taxon>Nitrospirota</taxon>
        <taxon>Thermodesulfovibrionia</taxon>
        <taxon>Thermodesulfovibrionales</taxon>
        <taxon>Thermodesulfovibrionaceae</taxon>
        <taxon>Thermodesulfovibrio</taxon>
    </lineage>
</organism>
<proteinExistence type="predicted"/>
<evidence type="ECO:0000256" key="7">
    <source>
        <dbReference type="ARBA" id="ARBA00022777"/>
    </source>
</evidence>
<dbReference type="InterPro" id="IPR005467">
    <property type="entry name" value="His_kinase_dom"/>
</dbReference>
<evidence type="ECO:0000313" key="14">
    <source>
        <dbReference type="Proteomes" id="UP000242288"/>
    </source>
</evidence>
<dbReference type="GO" id="GO:0000155">
    <property type="term" value="F:phosphorelay sensor kinase activity"/>
    <property type="evidence" value="ECO:0007669"/>
    <property type="project" value="InterPro"/>
</dbReference>
<evidence type="ECO:0000256" key="8">
    <source>
        <dbReference type="ARBA" id="ARBA00022840"/>
    </source>
</evidence>
<keyword evidence="4" id="KW-0597">Phosphoprotein</keyword>
<dbReference type="CDD" id="cd00082">
    <property type="entry name" value="HisKA"/>
    <property type="match status" value="1"/>
</dbReference>
<dbReference type="InterPro" id="IPR036097">
    <property type="entry name" value="HisK_dim/P_sf"/>
</dbReference>
<dbReference type="AlphaFoldDB" id="A0A2J6WP32"/>
<comment type="caution">
    <text evidence="13">The sequence shown here is derived from an EMBL/GenBank/DDBJ whole genome shotgun (WGS) entry which is preliminary data.</text>
</comment>
<keyword evidence="10" id="KW-0812">Transmembrane</keyword>
<dbReference type="PANTHER" id="PTHR43065">
    <property type="entry name" value="SENSOR HISTIDINE KINASE"/>
    <property type="match status" value="1"/>
</dbReference>
<dbReference type="InterPro" id="IPR004358">
    <property type="entry name" value="Sig_transdc_His_kin-like_C"/>
</dbReference>
<dbReference type="GO" id="GO:0005524">
    <property type="term" value="F:ATP binding"/>
    <property type="evidence" value="ECO:0007669"/>
    <property type="project" value="UniProtKB-KW"/>
</dbReference>
<evidence type="ECO:0000256" key="1">
    <source>
        <dbReference type="ARBA" id="ARBA00000085"/>
    </source>
</evidence>
<dbReference type="PROSITE" id="PS50109">
    <property type="entry name" value="HIS_KIN"/>
    <property type="match status" value="1"/>
</dbReference>
<evidence type="ECO:0000256" key="4">
    <source>
        <dbReference type="ARBA" id="ARBA00022553"/>
    </source>
</evidence>
<dbReference type="Gene3D" id="3.30.565.10">
    <property type="entry name" value="Histidine kinase-like ATPase, C-terminal domain"/>
    <property type="match status" value="1"/>
</dbReference>
<sequence length="486" mass="55896">MFPKSIAQKIMLFYISGILVTIGLSVVVLYDIWLIKQKIEVEESIFNLFETIQEIRRTEKNFFLYRNETDYRDNLEYIKTVKNFITDQKFEGLKIEKSIKELSNTLQIYELLMLQLKEKINSPSVHNLEQSIREKGKMLTHIAEDIKTTERRLIKDSLNNILKYSIFLIIIFFVIPFISFGLGLTRLISKPLKELEDKMKKIAEGKIYSIEVKSNDKEILSLVDTFNKVLKELESKQKQLIQAEKLSSLGTLLSGIAHELNNPLSNISTSCQILIEEFEEADTEYKKELLHAIESQTERAKNIIKTVLDFSRRKELQKENISAQNLIEETIVLIKGEIPTKINLIIDVEENLTIYADKQRIQQVLLNLIKNAIQASALQGEVKIRAYSYSQEALDKYLFLKKEGKCVGEISLNKEFVILEVKDNGPGIPQENISKIFEPFFTTKENKGSGLGLFITQELIKDHDGCICVDSTPGQGTTFIVMLPRR</sequence>
<dbReference type="Proteomes" id="UP000242288">
    <property type="component" value="Unassembled WGS sequence"/>
</dbReference>
<dbReference type="SMART" id="SM00387">
    <property type="entry name" value="HATPase_c"/>
    <property type="match status" value="1"/>
</dbReference>
<keyword evidence="10" id="KW-0472">Membrane</keyword>
<keyword evidence="6" id="KW-0547">Nucleotide-binding</keyword>
<feature type="transmembrane region" description="Helical" evidence="10">
    <location>
        <begin position="12"/>
        <end position="35"/>
    </location>
</feature>
<dbReference type="SUPFAM" id="SSF55874">
    <property type="entry name" value="ATPase domain of HSP90 chaperone/DNA topoisomerase II/histidine kinase"/>
    <property type="match status" value="1"/>
</dbReference>
<evidence type="ECO:0000256" key="2">
    <source>
        <dbReference type="ARBA" id="ARBA00004370"/>
    </source>
</evidence>
<dbReference type="InterPro" id="IPR036890">
    <property type="entry name" value="HATPase_C_sf"/>
</dbReference>
<dbReference type="InterPro" id="IPR003660">
    <property type="entry name" value="HAMP_dom"/>
</dbReference>
<comment type="catalytic activity">
    <reaction evidence="1">
        <text>ATP + protein L-histidine = ADP + protein N-phospho-L-histidine.</text>
        <dbReference type="EC" id="2.7.13.3"/>
    </reaction>
</comment>
<gene>
    <name evidence="13" type="ORF">C0186_01865</name>
</gene>
<feature type="domain" description="HAMP" evidence="12">
    <location>
        <begin position="186"/>
        <end position="238"/>
    </location>
</feature>
<evidence type="ECO:0000256" key="6">
    <source>
        <dbReference type="ARBA" id="ARBA00022741"/>
    </source>
</evidence>
<keyword evidence="5" id="KW-0808">Transferase</keyword>
<evidence type="ECO:0000313" key="13">
    <source>
        <dbReference type="EMBL" id="PMP72151.1"/>
    </source>
</evidence>
<feature type="domain" description="Histidine kinase" evidence="11">
    <location>
        <begin position="255"/>
        <end position="486"/>
    </location>
</feature>
<dbReference type="EMBL" id="PNIO01000014">
    <property type="protein sequence ID" value="PMP72151.1"/>
    <property type="molecule type" value="Genomic_DNA"/>
</dbReference>